<reference evidence="3" key="1">
    <citation type="submission" date="2017-01" db="EMBL/GenBank/DDBJ databases">
        <authorList>
            <person name="Wang Y."/>
            <person name="White M."/>
            <person name="Kvist S."/>
            <person name="Moncalvo J.-M."/>
        </authorList>
    </citation>
    <scope>NUCLEOTIDE SEQUENCE [LARGE SCALE GENOMIC DNA]</scope>
    <source>
        <strain evidence="3">COL-18-3</strain>
    </source>
</reference>
<dbReference type="Proteomes" id="UP000188320">
    <property type="component" value="Unassembled WGS sequence"/>
</dbReference>
<evidence type="ECO:0000256" key="1">
    <source>
        <dbReference type="SAM" id="Phobius"/>
    </source>
</evidence>
<protein>
    <submittedName>
        <fullName evidence="2">Uncharacterized protein</fullName>
    </submittedName>
</protein>
<accession>A0A1R1PR75</accession>
<keyword evidence="1" id="KW-0812">Transmembrane</keyword>
<dbReference type="EMBL" id="LSSK01000405">
    <property type="protein sequence ID" value="OMH83464.1"/>
    <property type="molecule type" value="Genomic_DNA"/>
</dbReference>
<sequence length="96" mass="11048">MSNIRTLNHDSVNPYNGTIPSNHVMVLRPNSQIDLRQELGRRLKAYYFGIPLLTFTLVFVILTIFLTGAILSIFGISQWKFTLTLQWLGLTMFQCK</sequence>
<name>A0A1R1PR75_ZANCU</name>
<keyword evidence="1" id="KW-0472">Membrane</keyword>
<feature type="transmembrane region" description="Helical" evidence="1">
    <location>
        <begin position="45"/>
        <end position="76"/>
    </location>
</feature>
<proteinExistence type="predicted"/>
<dbReference type="AlphaFoldDB" id="A0A1R1PR75"/>
<keyword evidence="3" id="KW-1185">Reference proteome</keyword>
<organism evidence="2 3">
    <name type="scientific">Zancudomyces culisetae</name>
    <name type="common">Gut fungus</name>
    <name type="synonym">Smittium culisetae</name>
    <dbReference type="NCBI Taxonomy" id="1213189"/>
    <lineage>
        <taxon>Eukaryota</taxon>
        <taxon>Fungi</taxon>
        <taxon>Fungi incertae sedis</taxon>
        <taxon>Zoopagomycota</taxon>
        <taxon>Kickxellomycotina</taxon>
        <taxon>Harpellomycetes</taxon>
        <taxon>Harpellales</taxon>
        <taxon>Legeriomycetaceae</taxon>
        <taxon>Zancudomyces</taxon>
    </lineage>
</organism>
<gene>
    <name evidence="2" type="ORF">AX774_g3050</name>
</gene>
<evidence type="ECO:0000313" key="2">
    <source>
        <dbReference type="EMBL" id="OMH83464.1"/>
    </source>
</evidence>
<keyword evidence="1" id="KW-1133">Transmembrane helix</keyword>
<comment type="caution">
    <text evidence="2">The sequence shown here is derived from an EMBL/GenBank/DDBJ whole genome shotgun (WGS) entry which is preliminary data.</text>
</comment>
<evidence type="ECO:0000313" key="3">
    <source>
        <dbReference type="Proteomes" id="UP000188320"/>
    </source>
</evidence>